<evidence type="ECO:0000256" key="1">
    <source>
        <dbReference type="ARBA" id="ARBA00004613"/>
    </source>
</evidence>
<dbReference type="Gene3D" id="2.10.60.10">
    <property type="entry name" value="CD59"/>
    <property type="match status" value="2"/>
</dbReference>
<feature type="domain" description="UPAR/Ly6" evidence="5">
    <location>
        <begin position="20"/>
        <end position="110"/>
    </location>
</feature>
<dbReference type="GO" id="GO:0005576">
    <property type="term" value="C:extracellular region"/>
    <property type="evidence" value="ECO:0007669"/>
    <property type="project" value="UniProtKB-SubCell"/>
</dbReference>
<keyword evidence="6" id="KW-1185">Reference proteome</keyword>
<dbReference type="Pfam" id="PF00021">
    <property type="entry name" value="UPAR_LY6"/>
    <property type="match status" value="2"/>
</dbReference>
<dbReference type="AlphaFoldDB" id="A0AA97KGW1"/>
<dbReference type="PANTHER" id="PTHR20914:SF9">
    <property type="entry name" value="COILED, ISOFORM A"/>
    <property type="match status" value="1"/>
</dbReference>
<dbReference type="InterPro" id="IPR045860">
    <property type="entry name" value="Snake_toxin-like_sf"/>
</dbReference>
<evidence type="ECO:0000313" key="7">
    <source>
        <dbReference type="RefSeq" id="XP_054856102.1"/>
    </source>
</evidence>
<dbReference type="RefSeq" id="XP_054856102.1">
    <property type="nucleotide sequence ID" value="XM_055000127.1"/>
</dbReference>
<sequence>MKAVLSTCFLWGLFSQGALLECYTCVGEECKTPKIQNCTDDQHACYVAISEVTSGSSIVPKQRIMIKQCNEVKTCLDKQLSISIGKGGSYRLNVKCCYTDRCNNMTLSLPETVESPPNGIHCPCCFAFDSTECTEVEKLTCTGNETKCVQGAIKISTDLAEEGVPISFQGCATPSACNVPLPSPTISSDHMHWTIEQLQCIKGYEDLTL</sequence>
<name>A0AA97KGW1_EUBMA</name>
<evidence type="ECO:0000256" key="4">
    <source>
        <dbReference type="SAM" id="SignalP"/>
    </source>
</evidence>
<dbReference type="InterPro" id="IPR016054">
    <property type="entry name" value="LY6_UPA_recep-like"/>
</dbReference>
<feature type="chain" id="PRO_5041677364" evidence="4">
    <location>
        <begin position="21"/>
        <end position="209"/>
    </location>
</feature>
<evidence type="ECO:0000259" key="5">
    <source>
        <dbReference type="SMART" id="SM00134"/>
    </source>
</evidence>
<dbReference type="GeneID" id="129343745"/>
<keyword evidence="3" id="KW-1015">Disulfide bond</keyword>
<dbReference type="CDD" id="cd23572">
    <property type="entry name" value="TFP_LU_ECD_PINLYP_rpt2"/>
    <property type="match status" value="1"/>
</dbReference>
<evidence type="ECO:0000256" key="2">
    <source>
        <dbReference type="ARBA" id="ARBA00022525"/>
    </source>
</evidence>
<keyword evidence="4" id="KW-0732">Signal</keyword>
<evidence type="ECO:0000256" key="3">
    <source>
        <dbReference type="ARBA" id="ARBA00023157"/>
    </source>
</evidence>
<keyword evidence="7" id="KW-0593">Phospholipase A2 inhibitor</keyword>
<evidence type="ECO:0000313" key="6">
    <source>
        <dbReference type="Proteomes" id="UP001190640"/>
    </source>
</evidence>
<comment type="subcellular location">
    <subcellularLocation>
        <location evidence="1">Secreted</location>
    </subcellularLocation>
</comment>
<dbReference type="Proteomes" id="UP001190640">
    <property type="component" value="Chromosome 15"/>
</dbReference>
<accession>A0AA97KGW1</accession>
<gene>
    <name evidence="7" type="primary">LOC129343745</name>
</gene>
<dbReference type="SMART" id="SM00134">
    <property type="entry name" value="LU"/>
    <property type="match status" value="1"/>
</dbReference>
<feature type="signal peptide" evidence="4">
    <location>
        <begin position="1"/>
        <end position="20"/>
    </location>
</feature>
<dbReference type="KEGG" id="emc:129343745"/>
<reference evidence="7" key="1">
    <citation type="submission" date="2025-08" db="UniProtKB">
        <authorList>
            <consortium name="RefSeq"/>
        </authorList>
    </citation>
    <scope>IDENTIFICATION</scope>
    <source>
        <tissue evidence="7">Blood</tissue>
    </source>
</reference>
<dbReference type="InterPro" id="IPR050918">
    <property type="entry name" value="CNF-like_PLA2_Inhibitor"/>
</dbReference>
<proteinExistence type="predicted"/>
<protein>
    <submittedName>
        <fullName evidence="7">Phospholipase A2 inhibitor NAI-like</fullName>
    </submittedName>
</protein>
<dbReference type="GO" id="GO:0019834">
    <property type="term" value="F:phospholipase A2 inhibitor activity"/>
    <property type="evidence" value="ECO:0007669"/>
    <property type="project" value="UniProtKB-KW"/>
</dbReference>
<organism evidence="6 7">
    <name type="scientific">Eublepharis macularius</name>
    <name type="common">Leopard gecko</name>
    <name type="synonym">Cyrtodactylus macularius</name>
    <dbReference type="NCBI Taxonomy" id="481883"/>
    <lineage>
        <taxon>Eukaryota</taxon>
        <taxon>Metazoa</taxon>
        <taxon>Chordata</taxon>
        <taxon>Craniata</taxon>
        <taxon>Vertebrata</taxon>
        <taxon>Euteleostomi</taxon>
        <taxon>Lepidosauria</taxon>
        <taxon>Squamata</taxon>
        <taxon>Bifurcata</taxon>
        <taxon>Gekkota</taxon>
        <taxon>Eublepharidae</taxon>
        <taxon>Eublepharinae</taxon>
        <taxon>Eublepharis</taxon>
    </lineage>
</organism>
<dbReference type="SUPFAM" id="SSF57302">
    <property type="entry name" value="Snake toxin-like"/>
    <property type="match status" value="2"/>
</dbReference>
<keyword evidence="2" id="KW-0964">Secreted</keyword>
<dbReference type="PANTHER" id="PTHR20914">
    <property type="entry name" value="LY6/PLAUR DOMAIN-CONTAINING PROTEIN 8"/>
    <property type="match status" value="1"/>
</dbReference>